<evidence type="ECO:0000313" key="11">
    <source>
        <dbReference type="EMBL" id="CVL04055.1"/>
    </source>
</evidence>
<dbReference type="SUPFAM" id="SSF54897">
    <property type="entry name" value="Protease propeptides/inhibitors"/>
    <property type="match status" value="1"/>
</dbReference>
<evidence type="ECO:0000256" key="5">
    <source>
        <dbReference type="ARBA" id="ARBA00022825"/>
    </source>
</evidence>
<dbReference type="Proteomes" id="UP000184255">
    <property type="component" value="Unassembled WGS sequence"/>
</dbReference>
<dbReference type="Pfam" id="PF00082">
    <property type="entry name" value="Peptidase_S8"/>
    <property type="match status" value="1"/>
</dbReference>
<dbReference type="InterPro" id="IPR023828">
    <property type="entry name" value="Peptidase_S8_Ser-AS"/>
</dbReference>
<dbReference type="AlphaFoldDB" id="A0A1L7U7Y3"/>
<reference evidence="12" key="1">
    <citation type="journal article" date="2016" name="Genome Biol. Evol.">
        <title>Comparative 'omics' of the Fusarium fujikuroi species complex highlights differences in genetic potential and metabolite synthesis.</title>
        <authorList>
            <person name="Niehaus E.-M."/>
            <person name="Muensterkoetter M."/>
            <person name="Proctor R.H."/>
            <person name="Brown D.W."/>
            <person name="Sharon A."/>
            <person name="Idan Y."/>
            <person name="Oren-Young L."/>
            <person name="Sieber C.M."/>
            <person name="Novak O."/>
            <person name="Pencik A."/>
            <person name="Tarkowska D."/>
            <person name="Hromadova K."/>
            <person name="Freeman S."/>
            <person name="Maymon M."/>
            <person name="Elazar M."/>
            <person name="Youssef S.A."/>
            <person name="El-Shabrawy E.S.M."/>
            <person name="Shalaby A.B.A."/>
            <person name="Houterman P."/>
            <person name="Brock N.L."/>
            <person name="Burkhardt I."/>
            <person name="Tsavkelova E.A."/>
            <person name="Dickschat J.S."/>
            <person name="Galuszka P."/>
            <person name="Gueldener U."/>
            <person name="Tudzynski B."/>
        </authorList>
    </citation>
    <scope>NUCLEOTIDE SEQUENCE [LARGE SCALE GENOMIC DNA]</scope>
    <source>
        <strain evidence="12">MRC7560</strain>
    </source>
</reference>
<dbReference type="InterPro" id="IPR022398">
    <property type="entry name" value="Peptidase_S8_His-AS"/>
</dbReference>
<dbReference type="Gene3D" id="3.40.50.200">
    <property type="entry name" value="Peptidase S8/S53 domain"/>
    <property type="match status" value="1"/>
</dbReference>
<dbReference type="PRINTS" id="PR00723">
    <property type="entry name" value="SUBTILISIN"/>
</dbReference>
<feature type="active site" description="Charge relay system" evidence="6">
    <location>
        <position position="183"/>
    </location>
</feature>
<evidence type="ECO:0000259" key="9">
    <source>
        <dbReference type="Pfam" id="PF00082"/>
    </source>
</evidence>
<dbReference type="PANTHER" id="PTHR43806:SF58">
    <property type="entry name" value="ALKALINE PROTEASE 1-RELATED"/>
    <property type="match status" value="1"/>
</dbReference>
<keyword evidence="12" id="KW-1185">Reference proteome</keyword>
<dbReference type="Pfam" id="PF05922">
    <property type="entry name" value="Inhibitor_I9"/>
    <property type="match status" value="1"/>
</dbReference>
<dbReference type="PROSITE" id="PS00137">
    <property type="entry name" value="SUBTILASE_HIS"/>
    <property type="match status" value="1"/>
</dbReference>
<proteinExistence type="inferred from homology"/>
<dbReference type="InterPro" id="IPR023827">
    <property type="entry name" value="Peptidase_S8_Asp-AS"/>
</dbReference>
<protein>
    <submittedName>
        <fullName evidence="11">Probable endopeptidase K</fullName>
    </submittedName>
</protein>
<organism evidence="11 12">
    <name type="scientific">Fusarium mangiferae</name>
    <name type="common">Mango malformation disease fungus</name>
    <dbReference type="NCBI Taxonomy" id="192010"/>
    <lineage>
        <taxon>Eukaryota</taxon>
        <taxon>Fungi</taxon>
        <taxon>Dikarya</taxon>
        <taxon>Ascomycota</taxon>
        <taxon>Pezizomycotina</taxon>
        <taxon>Sordariomycetes</taxon>
        <taxon>Hypocreomycetidae</taxon>
        <taxon>Hypocreales</taxon>
        <taxon>Nectriaceae</taxon>
        <taxon>Fusarium</taxon>
        <taxon>Fusarium fujikuroi species complex</taxon>
    </lineage>
</organism>
<dbReference type="InterPro" id="IPR015500">
    <property type="entry name" value="Peptidase_S8_subtilisin-rel"/>
</dbReference>
<accession>A0A1L7U7Y3</accession>
<feature type="active site" description="Charge relay system" evidence="6">
    <location>
        <position position="338"/>
    </location>
</feature>
<dbReference type="GO" id="GO:0004252">
    <property type="term" value="F:serine-type endopeptidase activity"/>
    <property type="evidence" value="ECO:0007669"/>
    <property type="project" value="UniProtKB-UniRule"/>
</dbReference>
<dbReference type="GeneID" id="65094095"/>
<feature type="signal peptide" evidence="8">
    <location>
        <begin position="1"/>
        <end position="15"/>
    </location>
</feature>
<dbReference type="PROSITE" id="PS00138">
    <property type="entry name" value="SUBTILASE_SER"/>
    <property type="match status" value="1"/>
</dbReference>
<evidence type="ECO:0000313" key="12">
    <source>
        <dbReference type="Proteomes" id="UP000184255"/>
    </source>
</evidence>
<dbReference type="EMBL" id="FCQH01000014">
    <property type="protein sequence ID" value="CVL04055.1"/>
    <property type="molecule type" value="Genomic_DNA"/>
</dbReference>
<comment type="caution">
    <text evidence="11">The sequence shown here is derived from an EMBL/GenBank/DDBJ whole genome shotgun (WGS) entry which is preliminary data.</text>
</comment>
<dbReference type="InterPro" id="IPR034193">
    <property type="entry name" value="PCSK9_ProteinaseK-like"/>
</dbReference>
<evidence type="ECO:0000256" key="7">
    <source>
        <dbReference type="RuleBase" id="RU003355"/>
    </source>
</evidence>
<sequence length="401" mass="41076">MRSATLLALLPFALAAPSAPSRRAEPAPILRPRGVKLVDGKYIVKMKKGFQASSIESWVDKMIESIEADADYTYSKGFGGFAASLKDDELNKLKHDPNVEYIEQDAYVTITATTQQSNAPWGIARVSTQSPGGSTYSYDDSAGEGTCAYVIDTGIDVDHPDFDGRAKFLKNFAGGSDGDGQGHGTHVAGTIGSTTYGVAKKTSLFAVKVLGDDGSGTNSAVIAGMDFVSGHAKEENCPNGVVVNMSLGGETSDAVNQAAKAIVDAGLFLAVAAGNDGKDASGSSPASEESACTVGATTSDDTLADYSNFGSVVDVLAPGTDILSTWPNGKTNTISGTSMASPHVAGLAAYFLGLGQKAEGLCDYIASKALDGVISGVPSGTVNKLINNGIGGGSNSSSFRH</sequence>
<dbReference type="InterPro" id="IPR010259">
    <property type="entry name" value="S8pro/Inhibitor_I9"/>
</dbReference>
<dbReference type="InterPro" id="IPR036852">
    <property type="entry name" value="Peptidase_S8/S53_dom_sf"/>
</dbReference>
<comment type="similarity">
    <text evidence="1 6 7">Belongs to the peptidase S8 family.</text>
</comment>
<evidence type="ECO:0000256" key="1">
    <source>
        <dbReference type="ARBA" id="ARBA00011073"/>
    </source>
</evidence>
<gene>
    <name evidence="11" type="ORF">FMAN_14851</name>
</gene>
<dbReference type="InterPro" id="IPR050131">
    <property type="entry name" value="Peptidase_S8_subtilisin-like"/>
</dbReference>
<dbReference type="GO" id="GO:0006508">
    <property type="term" value="P:proteolysis"/>
    <property type="evidence" value="ECO:0007669"/>
    <property type="project" value="UniProtKB-KW"/>
</dbReference>
<dbReference type="InterPro" id="IPR000209">
    <property type="entry name" value="Peptidase_S8/S53_dom"/>
</dbReference>
<feature type="active site" description="Charge relay system" evidence="6">
    <location>
        <position position="152"/>
    </location>
</feature>
<dbReference type="PROSITE" id="PS51892">
    <property type="entry name" value="SUBTILASE"/>
    <property type="match status" value="1"/>
</dbReference>
<dbReference type="InterPro" id="IPR037045">
    <property type="entry name" value="S8pro/Inhibitor_I9_sf"/>
</dbReference>
<feature type="chain" id="PRO_5011978773" evidence="8">
    <location>
        <begin position="16"/>
        <end position="401"/>
    </location>
</feature>
<keyword evidence="5 6" id="KW-0720">Serine protease</keyword>
<dbReference type="RefSeq" id="XP_041688483.1">
    <property type="nucleotide sequence ID" value="XM_041822843.1"/>
</dbReference>
<evidence type="ECO:0000259" key="10">
    <source>
        <dbReference type="Pfam" id="PF05922"/>
    </source>
</evidence>
<feature type="domain" description="Inhibitor I9" evidence="10">
    <location>
        <begin position="41"/>
        <end position="110"/>
    </location>
</feature>
<evidence type="ECO:0000256" key="8">
    <source>
        <dbReference type="SAM" id="SignalP"/>
    </source>
</evidence>
<evidence type="ECO:0000256" key="2">
    <source>
        <dbReference type="ARBA" id="ARBA00022670"/>
    </source>
</evidence>
<feature type="domain" description="Peptidase S8/S53" evidence="9">
    <location>
        <begin position="149"/>
        <end position="352"/>
    </location>
</feature>
<dbReference type="SUPFAM" id="SSF52743">
    <property type="entry name" value="Subtilisin-like"/>
    <property type="match status" value="1"/>
</dbReference>
<evidence type="ECO:0000256" key="6">
    <source>
        <dbReference type="PROSITE-ProRule" id="PRU01240"/>
    </source>
</evidence>
<dbReference type="CDD" id="cd04077">
    <property type="entry name" value="Peptidases_S8_PCSK9_ProteinaseK_like"/>
    <property type="match status" value="1"/>
</dbReference>
<keyword evidence="3 8" id="KW-0732">Signal</keyword>
<dbReference type="GO" id="GO:0005576">
    <property type="term" value="C:extracellular region"/>
    <property type="evidence" value="ECO:0007669"/>
    <property type="project" value="UniProtKB-ARBA"/>
</dbReference>
<name>A0A1L7U7Y3_FUSMA</name>
<evidence type="ECO:0000256" key="4">
    <source>
        <dbReference type="ARBA" id="ARBA00022801"/>
    </source>
</evidence>
<dbReference type="VEuPathDB" id="FungiDB:FMAN_14851"/>
<dbReference type="PROSITE" id="PS00136">
    <property type="entry name" value="SUBTILASE_ASP"/>
    <property type="match status" value="1"/>
</dbReference>
<dbReference type="PANTHER" id="PTHR43806">
    <property type="entry name" value="PEPTIDASE S8"/>
    <property type="match status" value="1"/>
</dbReference>
<dbReference type="FunFam" id="3.40.50.200:FF:000014">
    <property type="entry name" value="Proteinase K"/>
    <property type="match status" value="1"/>
</dbReference>
<keyword evidence="2 6" id="KW-0645">Protease</keyword>
<keyword evidence="4 6" id="KW-0378">Hydrolase</keyword>
<dbReference type="Gene3D" id="3.30.70.80">
    <property type="entry name" value="Peptidase S8 propeptide/proteinase inhibitor I9"/>
    <property type="match status" value="1"/>
</dbReference>
<evidence type="ECO:0000256" key="3">
    <source>
        <dbReference type="ARBA" id="ARBA00022729"/>
    </source>
</evidence>